<dbReference type="Proteomes" id="UP001204772">
    <property type="component" value="Unassembled WGS sequence"/>
</dbReference>
<name>A0ABT1FPS5_9BACT</name>
<protein>
    <submittedName>
        <fullName evidence="2">Glycosyltransferase family 4 protein</fullName>
    </submittedName>
</protein>
<dbReference type="CDD" id="cd03801">
    <property type="entry name" value="GT4_PimA-like"/>
    <property type="match status" value="1"/>
</dbReference>
<evidence type="ECO:0000313" key="3">
    <source>
        <dbReference type="Proteomes" id="UP001204772"/>
    </source>
</evidence>
<evidence type="ECO:0000313" key="2">
    <source>
        <dbReference type="EMBL" id="MCP1383776.1"/>
    </source>
</evidence>
<proteinExistence type="predicted"/>
<dbReference type="InterPro" id="IPR050194">
    <property type="entry name" value="Glycosyltransferase_grp1"/>
</dbReference>
<dbReference type="PANTHER" id="PTHR45947">
    <property type="entry name" value="SULFOQUINOVOSYL TRANSFERASE SQD2"/>
    <property type="match status" value="1"/>
</dbReference>
<keyword evidence="3" id="KW-1185">Reference proteome</keyword>
<dbReference type="RefSeq" id="WP_253528879.1">
    <property type="nucleotide sequence ID" value="NZ_JAMZEL010000005.1"/>
</dbReference>
<comment type="caution">
    <text evidence="2">The sequence shown here is derived from an EMBL/GenBank/DDBJ whole genome shotgun (WGS) entry which is preliminary data.</text>
</comment>
<dbReference type="InterPro" id="IPR001296">
    <property type="entry name" value="Glyco_trans_1"/>
</dbReference>
<feature type="domain" description="Glycosyl transferase family 1" evidence="1">
    <location>
        <begin position="201"/>
        <end position="363"/>
    </location>
</feature>
<dbReference type="Gene3D" id="3.40.50.2000">
    <property type="entry name" value="Glycogen Phosphorylase B"/>
    <property type="match status" value="2"/>
</dbReference>
<dbReference type="SUPFAM" id="SSF53756">
    <property type="entry name" value="UDP-Glycosyltransferase/glycogen phosphorylase"/>
    <property type="match status" value="1"/>
</dbReference>
<dbReference type="EMBL" id="JAMZEL010000005">
    <property type="protein sequence ID" value="MCP1383776.1"/>
    <property type="molecule type" value="Genomic_DNA"/>
</dbReference>
<dbReference type="Pfam" id="PF00534">
    <property type="entry name" value="Glycos_transf_1"/>
    <property type="match status" value="1"/>
</dbReference>
<organism evidence="2 3">
    <name type="scientific">Runella salmonicolor</name>
    <dbReference type="NCBI Taxonomy" id="2950278"/>
    <lineage>
        <taxon>Bacteria</taxon>
        <taxon>Pseudomonadati</taxon>
        <taxon>Bacteroidota</taxon>
        <taxon>Cytophagia</taxon>
        <taxon>Cytophagales</taxon>
        <taxon>Spirosomataceae</taxon>
        <taxon>Runella</taxon>
    </lineage>
</organism>
<accession>A0ABT1FPS5</accession>
<evidence type="ECO:0000259" key="1">
    <source>
        <dbReference type="Pfam" id="PF00534"/>
    </source>
</evidence>
<sequence length="386" mass="43931">MTLILPAMRVLIVHNQLWAHYKSKLFSELHRLSPQYGVEIHVVQIALSEKSRANMGDAEAFRYDYNYEVLFNTSLDKVKLWPRTKALLKKIRSYRPDVLNLTGWYDPAQWVLLFYAKLTGIKVIISNESNVRDHVRMGAKERFKQFLLKQANGFFCFGQSSAAYLEKLGVKPSQILTRKAAVVDNDVILEHYQKATPEREKQKHRRGWATYNFIFVGRLIPPKNLTMLLEAFAEISAETTDWGLVLLGEGDQKSMLQQQAQKIKNIRFEAGVPWYEVAEYLALADVLVLPSDSEPWGLVVNEAMICGLPVLVSAPSGCVEDLVRTGQNGFTFDPRQKQDLVAKMRYFVQNAALLSRMGDASRQIVAPFAPEKVAHEMLQGIVNLQK</sequence>
<dbReference type="PANTHER" id="PTHR45947:SF3">
    <property type="entry name" value="SULFOQUINOVOSYL TRANSFERASE SQD2"/>
    <property type="match status" value="1"/>
</dbReference>
<gene>
    <name evidence="2" type="ORF">NCI00_15120</name>
</gene>
<reference evidence="2 3" key="1">
    <citation type="submission" date="2022-06" db="EMBL/GenBank/DDBJ databases">
        <title>Runella sp. S5 genome sequencing.</title>
        <authorList>
            <person name="Park S."/>
        </authorList>
    </citation>
    <scope>NUCLEOTIDE SEQUENCE [LARGE SCALE GENOMIC DNA]</scope>
    <source>
        <strain evidence="2 3">S5</strain>
    </source>
</reference>